<organism evidence="1 2">
    <name type="scientific">Bonamia ostreae</name>
    <dbReference type="NCBI Taxonomy" id="126728"/>
    <lineage>
        <taxon>Eukaryota</taxon>
        <taxon>Sar</taxon>
        <taxon>Rhizaria</taxon>
        <taxon>Endomyxa</taxon>
        <taxon>Ascetosporea</taxon>
        <taxon>Haplosporida</taxon>
        <taxon>Bonamia</taxon>
    </lineage>
</organism>
<dbReference type="Proteomes" id="UP001439008">
    <property type="component" value="Unassembled WGS sequence"/>
</dbReference>
<protein>
    <submittedName>
        <fullName evidence="1">Uncharacterized protein</fullName>
    </submittedName>
</protein>
<name>A0ABV2ADY5_9EUKA</name>
<evidence type="ECO:0000313" key="1">
    <source>
        <dbReference type="EMBL" id="MES1917974.1"/>
    </source>
</evidence>
<sequence length="151" mass="17416">MAEKKFPKLRKILLENNNFMSEAKIKPLLFKKLKSTEWTRLRNFLIDRKVIKPCVVKSSSKRRQPGIILIDNKNKIQFSCEKKTENRVKEFDRLSKITDFRDGIGFYAFVNIVVFEAGSEGISYSALSKKLNLPEKTSAKEIAVSKVQTTL</sequence>
<gene>
    <name evidence="1" type="ORF">MHBO_000011</name>
</gene>
<accession>A0ABV2ADY5</accession>
<comment type="caution">
    <text evidence="1">The sequence shown here is derived from an EMBL/GenBank/DDBJ whole genome shotgun (WGS) entry which is preliminary data.</text>
</comment>
<proteinExistence type="predicted"/>
<dbReference type="EMBL" id="JBDODL010000001">
    <property type="protein sequence ID" value="MES1917974.1"/>
    <property type="molecule type" value="Genomic_DNA"/>
</dbReference>
<reference evidence="1 2" key="1">
    <citation type="journal article" date="2024" name="BMC Biol.">
        <title>Comparative genomics of Ascetosporea gives new insight into the evolutionary basis for animal parasitism in Rhizaria.</title>
        <authorList>
            <person name="Hiltunen Thoren M."/>
            <person name="Onut-Brannstrom I."/>
            <person name="Alfjorden A."/>
            <person name="Peckova H."/>
            <person name="Swords F."/>
            <person name="Hooper C."/>
            <person name="Holzer A.S."/>
            <person name="Bass D."/>
            <person name="Burki F."/>
        </authorList>
    </citation>
    <scope>NUCLEOTIDE SEQUENCE [LARGE SCALE GENOMIC DNA]</scope>
    <source>
        <strain evidence="1">20-A016</strain>
    </source>
</reference>
<keyword evidence="2" id="KW-1185">Reference proteome</keyword>
<evidence type="ECO:0000313" key="2">
    <source>
        <dbReference type="Proteomes" id="UP001439008"/>
    </source>
</evidence>